<evidence type="ECO:0000313" key="2">
    <source>
        <dbReference type="EMBL" id="KAG7089924.1"/>
    </source>
</evidence>
<dbReference type="PROSITE" id="PS50244">
    <property type="entry name" value="S5A_REDUCTASE"/>
    <property type="match status" value="1"/>
</dbReference>
<organism evidence="2 3">
    <name type="scientific">Marasmius oreades</name>
    <name type="common">fairy-ring Marasmius</name>
    <dbReference type="NCBI Taxonomy" id="181124"/>
    <lineage>
        <taxon>Eukaryota</taxon>
        <taxon>Fungi</taxon>
        <taxon>Dikarya</taxon>
        <taxon>Basidiomycota</taxon>
        <taxon>Agaricomycotina</taxon>
        <taxon>Agaricomycetes</taxon>
        <taxon>Agaricomycetidae</taxon>
        <taxon>Agaricales</taxon>
        <taxon>Marasmiineae</taxon>
        <taxon>Marasmiaceae</taxon>
        <taxon>Marasmius</taxon>
    </lineage>
</organism>
<gene>
    <name evidence="2" type="ORF">E1B28_011556</name>
</gene>
<dbReference type="InterPro" id="IPR010721">
    <property type="entry name" value="UstE-like"/>
</dbReference>
<dbReference type="GeneID" id="66080631"/>
<feature type="transmembrane region" description="Helical" evidence="1">
    <location>
        <begin position="116"/>
        <end position="138"/>
    </location>
</feature>
<dbReference type="AlphaFoldDB" id="A0A9P7RUD7"/>
<dbReference type="PANTHER" id="PTHR32251">
    <property type="entry name" value="3-OXO-5-ALPHA-STEROID 4-DEHYDROGENASE"/>
    <property type="match status" value="1"/>
</dbReference>
<evidence type="ECO:0000256" key="1">
    <source>
        <dbReference type="SAM" id="Phobius"/>
    </source>
</evidence>
<reference evidence="2" key="1">
    <citation type="journal article" date="2021" name="Genome Biol. Evol.">
        <title>The assembled and annotated genome of the fairy-ring fungus Marasmius oreades.</title>
        <authorList>
            <person name="Hiltunen M."/>
            <person name="Ament-Velasquez S.L."/>
            <person name="Johannesson H."/>
        </authorList>
    </citation>
    <scope>NUCLEOTIDE SEQUENCE</scope>
    <source>
        <strain evidence="2">03SP1</strain>
    </source>
</reference>
<dbReference type="KEGG" id="more:E1B28_011556"/>
<comment type="caution">
    <text evidence="2">The sequence shown here is derived from an EMBL/GenBank/DDBJ whole genome shotgun (WGS) entry which is preliminary data.</text>
</comment>
<dbReference type="Gene3D" id="1.20.120.1630">
    <property type="match status" value="1"/>
</dbReference>
<dbReference type="OrthoDB" id="67965at2759"/>
<dbReference type="Proteomes" id="UP001049176">
    <property type="component" value="Chromosome 7"/>
</dbReference>
<keyword evidence="1" id="KW-0472">Membrane</keyword>
<sequence length="284" mass="31938">MVVFSRLIPSLTISYAIQSIFASVFVPLQEDRYYDLAGSIGFLSTTFVSMYYPTLRDSFAARELLPLPALSTFAPRQLLLSGALSFWSSRLGIFLFERALKAGGDSRFDKIKRSPARFTTAWMVQAAWTFLVGMPVYLNNAIPSAAHPPLSIHDFVGLGLFAASLVLEVLADYQKSKWRRAKDNMKHNEKFISNGVWSISRHPNYLGEIGIWTGIWILSTRSLSVSSSPRVAIALSTISPLLTYLLLTKVSGVPLIEKANNKKFGTDPRWLRYKRTVPVLWPWQ</sequence>
<accession>A0A9P7RUD7</accession>
<dbReference type="GO" id="GO:0016020">
    <property type="term" value="C:membrane"/>
    <property type="evidence" value="ECO:0007669"/>
    <property type="project" value="TreeGrafter"/>
</dbReference>
<proteinExistence type="predicted"/>
<keyword evidence="1" id="KW-1133">Transmembrane helix</keyword>
<name>A0A9P7RUD7_9AGAR</name>
<dbReference type="PANTHER" id="PTHR32251:SF17">
    <property type="entry name" value="STEROID 5-ALPHA REDUCTASE C-TERMINAL DOMAIN-CONTAINING PROTEIN"/>
    <property type="match status" value="1"/>
</dbReference>
<evidence type="ECO:0000313" key="3">
    <source>
        <dbReference type="Proteomes" id="UP001049176"/>
    </source>
</evidence>
<protein>
    <recommendedName>
        <fullName evidence="4">Steroid 5-alpha reductase C-terminal domain-containing protein</fullName>
    </recommendedName>
</protein>
<dbReference type="EMBL" id="CM032187">
    <property type="protein sequence ID" value="KAG7089924.1"/>
    <property type="molecule type" value="Genomic_DNA"/>
</dbReference>
<evidence type="ECO:0008006" key="4">
    <source>
        <dbReference type="Google" id="ProtNLM"/>
    </source>
</evidence>
<dbReference type="Pfam" id="PF06966">
    <property type="entry name" value="DUF1295"/>
    <property type="match status" value="1"/>
</dbReference>
<keyword evidence="3" id="KW-1185">Reference proteome</keyword>
<keyword evidence="1" id="KW-0812">Transmembrane</keyword>
<feature type="transmembrane region" description="Helical" evidence="1">
    <location>
        <begin position="6"/>
        <end position="26"/>
    </location>
</feature>
<feature type="transmembrane region" description="Helical" evidence="1">
    <location>
        <begin position="150"/>
        <end position="171"/>
    </location>
</feature>
<dbReference type="RefSeq" id="XP_043006394.1">
    <property type="nucleotide sequence ID" value="XM_043156607.1"/>
</dbReference>
<feature type="transmembrane region" description="Helical" evidence="1">
    <location>
        <begin position="33"/>
        <end position="53"/>
    </location>
</feature>